<name>A0A382C779_9ZZZZ</name>
<dbReference type="Pfam" id="PF03061">
    <property type="entry name" value="4HBT"/>
    <property type="match status" value="1"/>
</dbReference>
<dbReference type="PANTHER" id="PTHR43240">
    <property type="entry name" value="1,4-DIHYDROXY-2-NAPHTHOYL-COA THIOESTERASE 1"/>
    <property type="match status" value="1"/>
</dbReference>
<evidence type="ECO:0000259" key="2">
    <source>
        <dbReference type="Pfam" id="PF03061"/>
    </source>
</evidence>
<dbReference type="GO" id="GO:0005829">
    <property type="term" value="C:cytosol"/>
    <property type="evidence" value="ECO:0007669"/>
    <property type="project" value="TreeGrafter"/>
</dbReference>
<dbReference type="CDD" id="cd03443">
    <property type="entry name" value="PaaI_thioesterase"/>
    <property type="match status" value="1"/>
</dbReference>
<dbReference type="Gene3D" id="3.10.129.10">
    <property type="entry name" value="Hotdog Thioesterase"/>
    <property type="match status" value="1"/>
</dbReference>
<dbReference type="NCBIfam" id="TIGR00369">
    <property type="entry name" value="unchar_dom_1"/>
    <property type="match status" value="1"/>
</dbReference>
<dbReference type="GO" id="GO:0061522">
    <property type="term" value="F:1,4-dihydroxy-2-naphthoyl-CoA thioesterase activity"/>
    <property type="evidence" value="ECO:0007669"/>
    <property type="project" value="TreeGrafter"/>
</dbReference>
<keyword evidence="1" id="KW-0378">Hydrolase</keyword>
<protein>
    <recommendedName>
        <fullName evidence="2">Thioesterase domain-containing protein</fullName>
    </recommendedName>
</protein>
<accession>A0A382C779</accession>
<dbReference type="InterPro" id="IPR029069">
    <property type="entry name" value="HotDog_dom_sf"/>
</dbReference>
<dbReference type="AlphaFoldDB" id="A0A382C779"/>
<proteinExistence type="predicted"/>
<organism evidence="3">
    <name type="scientific">marine metagenome</name>
    <dbReference type="NCBI Taxonomy" id="408172"/>
    <lineage>
        <taxon>unclassified sequences</taxon>
        <taxon>metagenomes</taxon>
        <taxon>ecological metagenomes</taxon>
    </lineage>
</organism>
<sequence>MDFVIPKDLEDFNRYGEEYLFGYLGMEFLKVEENEVVAKIVLQQHHFGWNGYLHAGTIFSLADSCAGYGCVRSLPEGAAGFTTIETKTNFLSTVRRGSIQATAMPLHRGRSTQVWDVSVSTTETRQLLSCYRCTQMILWPKIDASSNERAA</sequence>
<evidence type="ECO:0000256" key="1">
    <source>
        <dbReference type="ARBA" id="ARBA00022801"/>
    </source>
</evidence>
<evidence type="ECO:0000313" key="3">
    <source>
        <dbReference type="EMBL" id="SVB21541.1"/>
    </source>
</evidence>
<dbReference type="InterPro" id="IPR006683">
    <property type="entry name" value="Thioestr_dom"/>
</dbReference>
<dbReference type="PANTHER" id="PTHR43240:SF8">
    <property type="entry name" value="PHENYLACETIC ACID DEGRADATION-RELATED PROTEIN"/>
    <property type="match status" value="1"/>
</dbReference>
<reference evidence="3" key="1">
    <citation type="submission" date="2018-05" db="EMBL/GenBank/DDBJ databases">
        <authorList>
            <person name="Lanie J.A."/>
            <person name="Ng W.-L."/>
            <person name="Kazmierczak K.M."/>
            <person name="Andrzejewski T.M."/>
            <person name="Davidsen T.M."/>
            <person name="Wayne K.J."/>
            <person name="Tettelin H."/>
            <person name="Glass J.I."/>
            <person name="Rusch D."/>
            <person name="Podicherti R."/>
            <person name="Tsui H.-C.T."/>
            <person name="Winkler M.E."/>
        </authorList>
    </citation>
    <scope>NUCLEOTIDE SEQUENCE</scope>
</reference>
<gene>
    <name evidence="3" type="ORF">METZ01_LOCUS174395</name>
</gene>
<dbReference type="EMBL" id="UINC01032987">
    <property type="protein sequence ID" value="SVB21541.1"/>
    <property type="molecule type" value="Genomic_DNA"/>
</dbReference>
<feature type="domain" description="Thioesterase" evidence="2">
    <location>
        <begin position="50"/>
        <end position="126"/>
    </location>
</feature>
<dbReference type="InterPro" id="IPR003736">
    <property type="entry name" value="PAAI_dom"/>
</dbReference>
<dbReference type="SUPFAM" id="SSF54637">
    <property type="entry name" value="Thioesterase/thiol ester dehydrase-isomerase"/>
    <property type="match status" value="1"/>
</dbReference>